<dbReference type="Proteomes" id="UP000887159">
    <property type="component" value="Unassembled WGS sequence"/>
</dbReference>
<name>A0A8X6WCV4_TRICX</name>
<organism evidence="2 3">
    <name type="scientific">Trichonephila clavipes</name>
    <name type="common">Golden silk orbweaver</name>
    <name type="synonym">Nephila clavipes</name>
    <dbReference type="NCBI Taxonomy" id="2585209"/>
    <lineage>
        <taxon>Eukaryota</taxon>
        <taxon>Metazoa</taxon>
        <taxon>Ecdysozoa</taxon>
        <taxon>Arthropoda</taxon>
        <taxon>Chelicerata</taxon>
        <taxon>Arachnida</taxon>
        <taxon>Araneae</taxon>
        <taxon>Araneomorphae</taxon>
        <taxon>Entelegynae</taxon>
        <taxon>Araneoidea</taxon>
        <taxon>Nephilidae</taxon>
        <taxon>Trichonephila</taxon>
    </lineage>
</organism>
<dbReference type="EMBL" id="BMAU01021404">
    <property type="protein sequence ID" value="GFY32678.1"/>
    <property type="molecule type" value="Genomic_DNA"/>
</dbReference>
<accession>A0A8X6WCV4</accession>
<feature type="region of interest" description="Disordered" evidence="1">
    <location>
        <begin position="1"/>
        <end position="32"/>
    </location>
</feature>
<protein>
    <submittedName>
        <fullName evidence="2">Uncharacterized protein</fullName>
    </submittedName>
</protein>
<keyword evidence="3" id="KW-1185">Reference proteome</keyword>
<reference evidence="2" key="1">
    <citation type="submission" date="2020-08" db="EMBL/GenBank/DDBJ databases">
        <title>Multicomponent nature underlies the extraordinary mechanical properties of spider dragline silk.</title>
        <authorList>
            <person name="Kono N."/>
            <person name="Nakamura H."/>
            <person name="Mori M."/>
            <person name="Yoshida Y."/>
            <person name="Ohtoshi R."/>
            <person name="Malay A.D."/>
            <person name="Moran D.A.P."/>
            <person name="Tomita M."/>
            <person name="Numata K."/>
            <person name="Arakawa K."/>
        </authorList>
    </citation>
    <scope>NUCLEOTIDE SEQUENCE</scope>
</reference>
<sequence length="99" mass="11215">MRILKKRKANTTSNGEEASMIPSANQLQTTEKSDPHRVYLGGFMTLAGGPLAVTAGFDLRPLLASLSHPHRADSRREWNTFSRGWRHETIDRYGDRVDY</sequence>
<evidence type="ECO:0000313" key="2">
    <source>
        <dbReference type="EMBL" id="GFY32678.1"/>
    </source>
</evidence>
<proteinExistence type="predicted"/>
<gene>
    <name evidence="2" type="ORF">TNCV_4637841</name>
</gene>
<evidence type="ECO:0000256" key="1">
    <source>
        <dbReference type="SAM" id="MobiDB-lite"/>
    </source>
</evidence>
<dbReference type="AlphaFoldDB" id="A0A8X6WCV4"/>
<comment type="caution">
    <text evidence="2">The sequence shown here is derived from an EMBL/GenBank/DDBJ whole genome shotgun (WGS) entry which is preliminary data.</text>
</comment>
<feature type="compositionally biased region" description="Polar residues" evidence="1">
    <location>
        <begin position="10"/>
        <end position="30"/>
    </location>
</feature>
<evidence type="ECO:0000313" key="3">
    <source>
        <dbReference type="Proteomes" id="UP000887159"/>
    </source>
</evidence>